<dbReference type="InterPro" id="IPR012441">
    <property type="entry name" value="DUF1643"/>
</dbReference>
<keyword evidence="2" id="KW-1185">Reference proteome</keyword>
<dbReference type="OrthoDB" id="9807577at2"/>
<comment type="caution">
    <text evidence="1">The sequence shown here is derived from an EMBL/GenBank/DDBJ whole genome shotgun (WGS) entry which is preliminary data.</text>
</comment>
<sequence>MEAKFLCDAENDQRNRFVLAKKGKKNLLVICLNPNTANEYEHDETSLTVEKIAIANGYDGWVLINLTPERTNDEEFLSSYFSEKLLDDNLCLIGAIMMGNQFEIKEVMVAWGDNITIPVVGFHYLRSSAINILDRLKKYELNYWCINLTAKGHPYHPVSYGYNSYLSVPEEVVLQPFDVKVYLKKLTLKYI</sequence>
<proteinExistence type="predicted"/>
<dbReference type="AlphaFoldDB" id="A0A4Q0XKQ8"/>
<dbReference type="RefSeq" id="WP_129016088.1">
    <property type="nucleotide sequence ID" value="NZ_SDDZ01000002.1"/>
</dbReference>
<dbReference type="Proteomes" id="UP000289792">
    <property type="component" value="Unassembled WGS sequence"/>
</dbReference>
<accession>A0A4Q0XKQ8</accession>
<protein>
    <submittedName>
        <fullName evidence="1">DUF1643 domain-containing protein</fullName>
    </submittedName>
</protein>
<evidence type="ECO:0000313" key="1">
    <source>
        <dbReference type="EMBL" id="RXJ51092.1"/>
    </source>
</evidence>
<reference evidence="1 2" key="1">
    <citation type="submission" date="2019-01" db="EMBL/GenBank/DDBJ databases">
        <title>Genome sequence of the Antarctic species Gelidibacter gilvus ACAM 158(T).</title>
        <authorList>
            <person name="Bowman J.P."/>
        </authorList>
    </citation>
    <scope>NUCLEOTIDE SEQUENCE [LARGE SCALE GENOMIC DNA]</scope>
    <source>
        <strain evidence="1 2">IC158</strain>
    </source>
</reference>
<gene>
    <name evidence="1" type="ORF">ESZ48_04235</name>
</gene>
<name>A0A4Q0XKQ8_9FLAO</name>
<dbReference type="EMBL" id="SDDZ01000002">
    <property type="protein sequence ID" value="RXJ51092.1"/>
    <property type="molecule type" value="Genomic_DNA"/>
</dbReference>
<evidence type="ECO:0000313" key="2">
    <source>
        <dbReference type="Proteomes" id="UP000289792"/>
    </source>
</evidence>
<organism evidence="1 2">
    <name type="scientific">Gelidibacter gilvus</name>
    <dbReference type="NCBI Taxonomy" id="59602"/>
    <lineage>
        <taxon>Bacteria</taxon>
        <taxon>Pseudomonadati</taxon>
        <taxon>Bacteroidota</taxon>
        <taxon>Flavobacteriia</taxon>
        <taxon>Flavobacteriales</taxon>
        <taxon>Flavobacteriaceae</taxon>
        <taxon>Gelidibacter</taxon>
    </lineage>
</organism>
<dbReference type="Pfam" id="PF07799">
    <property type="entry name" value="DUF1643"/>
    <property type="match status" value="1"/>
</dbReference>